<keyword evidence="1" id="KW-0812">Transmembrane</keyword>
<feature type="transmembrane region" description="Helical" evidence="1">
    <location>
        <begin position="47"/>
        <end position="70"/>
    </location>
</feature>
<reference evidence="2 3" key="1">
    <citation type="journal article" date="2013" name="Curr. Biol.">
        <title>The Genome of the Foraminiferan Reticulomyxa filosa.</title>
        <authorList>
            <person name="Glockner G."/>
            <person name="Hulsmann N."/>
            <person name="Schleicher M."/>
            <person name="Noegel A.A."/>
            <person name="Eichinger L."/>
            <person name="Gallinger C."/>
            <person name="Pawlowski J."/>
            <person name="Sierra R."/>
            <person name="Euteneuer U."/>
            <person name="Pillet L."/>
            <person name="Moustafa A."/>
            <person name="Platzer M."/>
            <person name="Groth M."/>
            <person name="Szafranski K."/>
            <person name="Schliwa M."/>
        </authorList>
    </citation>
    <scope>NUCLEOTIDE SEQUENCE [LARGE SCALE GENOMIC DNA]</scope>
</reference>
<dbReference type="Proteomes" id="UP000023152">
    <property type="component" value="Unassembled WGS sequence"/>
</dbReference>
<gene>
    <name evidence="2" type="ORF">RFI_15084</name>
</gene>
<protein>
    <submittedName>
        <fullName evidence="2">Uncharacterized protein</fullName>
    </submittedName>
</protein>
<dbReference type="AlphaFoldDB" id="X6N9Z1"/>
<dbReference type="EMBL" id="ASPP01011021">
    <property type="protein sequence ID" value="ETO22122.1"/>
    <property type="molecule type" value="Genomic_DNA"/>
</dbReference>
<name>X6N9Z1_RETFI</name>
<evidence type="ECO:0000313" key="3">
    <source>
        <dbReference type="Proteomes" id="UP000023152"/>
    </source>
</evidence>
<feature type="transmembrane region" description="Helical" evidence="1">
    <location>
        <begin position="114"/>
        <end position="134"/>
    </location>
</feature>
<feature type="transmembrane region" description="Helical" evidence="1">
    <location>
        <begin position="20"/>
        <end position="41"/>
    </location>
</feature>
<sequence length="208" mass="24527">MSRRKEDISGMDVSSCNKNFFPFLFFNQFFFCSFVCGHTLYGTEFTSSLSFFNCKELFTNIIFCYCLIYFKIIEEKIKMQMYKHNLRKTYVFGLQFTLLCNINVRNFFQYVFDIVVNFACLSFLFFLQAVISFYDCCGFPAAERGAQTVIRKVFALLSNLKQKINKIRQVKEERQVVKVPKFTCSARITYYDIMSNNSFAKTLTGKNY</sequence>
<evidence type="ECO:0000256" key="1">
    <source>
        <dbReference type="SAM" id="Phobius"/>
    </source>
</evidence>
<evidence type="ECO:0000313" key="2">
    <source>
        <dbReference type="EMBL" id="ETO22122.1"/>
    </source>
</evidence>
<keyword evidence="1" id="KW-0472">Membrane</keyword>
<accession>X6N9Z1</accession>
<keyword evidence="1" id="KW-1133">Transmembrane helix</keyword>
<organism evidence="2 3">
    <name type="scientific">Reticulomyxa filosa</name>
    <dbReference type="NCBI Taxonomy" id="46433"/>
    <lineage>
        <taxon>Eukaryota</taxon>
        <taxon>Sar</taxon>
        <taxon>Rhizaria</taxon>
        <taxon>Retaria</taxon>
        <taxon>Foraminifera</taxon>
        <taxon>Monothalamids</taxon>
        <taxon>Reticulomyxidae</taxon>
        <taxon>Reticulomyxa</taxon>
    </lineage>
</organism>
<keyword evidence="3" id="KW-1185">Reference proteome</keyword>
<comment type="caution">
    <text evidence="2">The sequence shown here is derived from an EMBL/GenBank/DDBJ whole genome shotgun (WGS) entry which is preliminary data.</text>
</comment>
<proteinExistence type="predicted"/>